<feature type="region of interest" description="Disordered" evidence="1">
    <location>
        <begin position="1"/>
        <end position="62"/>
    </location>
</feature>
<protein>
    <recommendedName>
        <fullName evidence="4">DUF559 domain-containing protein</fullName>
    </recommendedName>
</protein>
<dbReference type="STRING" id="36807.Mlaev_00767"/>
<proteinExistence type="predicted"/>
<sequence length="355" mass="37981">MMSRRPSPLPDSLPESFSVAQAQDAGVSPRRLRARDLASPFRGVRSRPPAESAAAVDDDASPAANENARLRLTIQRAARAYAARAVPGILYTHVTAAVIWDLPLPLRLLRRGAEAIDVAVLGERRAPKGVGVRGHQLRAELTRTGVRRGLRVAAPASVWVQLAPLLSVGELVELGDAVVHIPRRRGMHRGTPADALAARDALVEAMEAGRRVGAARLRAALGLIRVGAASPPETRIRLACVRRQLPEPLLDVDVFGVDGRPIGFTELAFPDHGVLVEYEGDHHRRSPKQWQRDIEKHADCVAAGWEVVRLTAADLHRDAAPAAAKIAAALARGDLRRSSVPWGRVAAADAAGGDG</sequence>
<dbReference type="AlphaFoldDB" id="A0A150HG75"/>
<comment type="caution">
    <text evidence="2">The sequence shown here is derived from an EMBL/GenBank/DDBJ whole genome shotgun (WGS) entry which is preliminary data.</text>
</comment>
<dbReference type="Proteomes" id="UP000075357">
    <property type="component" value="Unassembled WGS sequence"/>
</dbReference>
<dbReference type="EMBL" id="LRAD01000022">
    <property type="protein sequence ID" value="KXZ61127.1"/>
    <property type="molecule type" value="Genomic_DNA"/>
</dbReference>
<evidence type="ECO:0000313" key="2">
    <source>
        <dbReference type="EMBL" id="KXZ61127.1"/>
    </source>
</evidence>
<evidence type="ECO:0000256" key="1">
    <source>
        <dbReference type="SAM" id="MobiDB-lite"/>
    </source>
</evidence>
<evidence type="ECO:0000313" key="3">
    <source>
        <dbReference type="Proteomes" id="UP000075357"/>
    </source>
</evidence>
<name>A0A150HG75_9MICO</name>
<dbReference type="PATRIC" id="fig|36807.3.peg.791"/>
<organism evidence="2 3">
    <name type="scientific">Microbacterium laevaniformans</name>
    <dbReference type="NCBI Taxonomy" id="36807"/>
    <lineage>
        <taxon>Bacteria</taxon>
        <taxon>Bacillati</taxon>
        <taxon>Actinomycetota</taxon>
        <taxon>Actinomycetes</taxon>
        <taxon>Micrococcales</taxon>
        <taxon>Microbacteriaceae</taxon>
        <taxon>Microbacterium</taxon>
    </lineage>
</organism>
<evidence type="ECO:0008006" key="4">
    <source>
        <dbReference type="Google" id="ProtNLM"/>
    </source>
</evidence>
<dbReference type="Gene3D" id="3.40.960.10">
    <property type="entry name" value="VSR Endonuclease"/>
    <property type="match status" value="1"/>
</dbReference>
<gene>
    <name evidence="2" type="ORF">Mlaev_00767</name>
</gene>
<feature type="compositionally biased region" description="Low complexity" evidence="1">
    <location>
        <begin position="1"/>
        <end position="16"/>
    </location>
</feature>
<reference evidence="2 3" key="1">
    <citation type="submission" date="2016-01" db="EMBL/GenBank/DDBJ databases">
        <title>Draft genome sequences of Microbacterium laevaniformans LCDC 91-0039 and the type strain of Microbacterium hominis LCDC 84-209.</title>
        <authorList>
            <person name="Bernier A.-M."/>
            <person name="Bernard K."/>
        </authorList>
    </citation>
    <scope>NUCLEOTIDE SEQUENCE [LARGE SCALE GENOMIC DNA]</scope>
    <source>
        <strain evidence="2 3">LCDC 91-0039</strain>
    </source>
</reference>
<accession>A0A150HG75</accession>
<keyword evidence="3" id="KW-1185">Reference proteome</keyword>